<organism evidence="2 3">
    <name type="scientific">Euplotes crassus</name>
    <dbReference type="NCBI Taxonomy" id="5936"/>
    <lineage>
        <taxon>Eukaryota</taxon>
        <taxon>Sar</taxon>
        <taxon>Alveolata</taxon>
        <taxon>Ciliophora</taxon>
        <taxon>Intramacronucleata</taxon>
        <taxon>Spirotrichea</taxon>
        <taxon>Hypotrichia</taxon>
        <taxon>Euplotida</taxon>
        <taxon>Euplotidae</taxon>
        <taxon>Moneuplotes</taxon>
    </lineage>
</organism>
<comment type="caution">
    <text evidence="2">The sequence shown here is derived from an EMBL/GenBank/DDBJ whole genome shotgun (WGS) entry which is preliminary data.</text>
</comment>
<keyword evidence="3" id="KW-1185">Reference proteome</keyword>
<dbReference type="EMBL" id="CAMPGE010014935">
    <property type="protein sequence ID" value="CAI2373581.1"/>
    <property type="molecule type" value="Genomic_DNA"/>
</dbReference>
<feature type="signal peptide" evidence="1">
    <location>
        <begin position="1"/>
        <end position="18"/>
    </location>
</feature>
<evidence type="ECO:0000313" key="2">
    <source>
        <dbReference type="EMBL" id="CAI2373581.1"/>
    </source>
</evidence>
<keyword evidence="1" id="KW-0732">Signal</keyword>
<reference evidence="2" key="1">
    <citation type="submission" date="2023-07" db="EMBL/GenBank/DDBJ databases">
        <authorList>
            <consortium name="AG Swart"/>
            <person name="Singh M."/>
            <person name="Singh A."/>
            <person name="Seah K."/>
            <person name="Emmerich C."/>
        </authorList>
    </citation>
    <scope>NUCLEOTIDE SEQUENCE</scope>
    <source>
        <strain evidence="2">DP1</strain>
    </source>
</reference>
<dbReference type="Proteomes" id="UP001295684">
    <property type="component" value="Unassembled WGS sequence"/>
</dbReference>
<name>A0AAD2CWY4_EUPCR</name>
<evidence type="ECO:0000256" key="1">
    <source>
        <dbReference type="SAM" id="SignalP"/>
    </source>
</evidence>
<dbReference type="AlphaFoldDB" id="A0AAD2CWY4"/>
<gene>
    <name evidence="2" type="ORF">ECRASSUSDP1_LOCUS14927</name>
</gene>
<evidence type="ECO:0000313" key="3">
    <source>
        <dbReference type="Proteomes" id="UP001295684"/>
    </source>
</evidence>
<sequence>MHWIILVLGILRLHPVWCELRGFCSITRNTIFFYRFLPVFILWSNRQPSSSPCYDCHSPIEPSCFGSIYIILWIFANSKVIRHGSLVRPWFVFLGHEKMFCVFIVIILTTGSSQHCLCYLLSSCGPDLTLICSFRIYLFTSSFFKITFPYALPYFVLIELLTEVISKVFPVYINISFHIMHFIHSKVAIGLLSVDLINLILYFDIPIRPVMPSREFALIYSFNVDLVMWLEVPFSHSCCRSWLSCIWFEFPLTNGFIVFSSCVKLH</sequence>
<feature type="chain" id="PRO_5041959420" evidence="1">
    <location>
        <begin position="19"/>
        <end position="266"/>
    </location>
</feature>
<protein>
    <submittedName>
        <fullName evidence="2">Uncharacterized protein</fullName>
    </submittedName>
</protein>
<accession>A0AAD2CWY4</accession>
<proteinExistence type="predicted"/>